<feature type="chain" id="PRO_5046673290" evidence="8">
    <location>
        <begin position="28"/>
        <end position="417"/>
    </location>
</feature>
<evidence type="ECO:0000256" key="1">
    <source>
        <dbReference type="ARBA" id="ARBA00004418"/>
    </source>
</evidence>
<dbReference type="Proteomes" id="UP001595547">
    <property type="component" value="Unassembled WGS sequence"/>
</dbReference>
<gene>
    <name evidence="9" type="ORF">ACFOGH_17935</name>
</gene>
<comment type="similarity">
    <text evidence="2">Belongs to the bacterial solute-binding protein 1 family.</text>
</comment>
<dbReference type="Gene3D" id="3.40.190.10">
    <property type="entry name" value="Periplasmic binding protein-like II"/>
    <property type="match status" value="1"/>
</dbReference>
<evidence type="ECO:0000256" key="8">
    <source>
        <dbReference type="SAM" id="SignalP"/>
    </source>
</evidence>
<sequence>MKLRMTKALMAGAVSVAALLAGGAAWADCGITDAGSVRILSNDFEALRIVNDVAASCATATLTVTANATAEHKNIQVPALSAKPAEYTVAVVANNSIVPLMNDGLIRPLDDLVAKYGASLQPNQLIKIDGKVMAIAFMGNGQHLFYRKDILEKAGVAVPTSYEEMLAAAQVIKDKGLMEYPLAAADKPGWDLAAEFVNMYLGTGASFFADGSAELAIDNDNGRKVLETMRAMTTFMNPDYLTYDATELNKVWDAGKVAMMNQWGSLAAAAIDPATASAEVASGTAFAAAPTINGGTIPAAALWWDGFTIAANISDEDAAVSFQAMVKGISPETVAAHPGVATWLVAGYEPGPTAVGVIGNAKGGAKPYPMQPYMGLLHTALQTELADFIAGKEDADQALADVKSAYDTAAKEGGFLK</sequence>
<evidence type="ECO:0000256" key="5">
    <source>
        <dbReference type="ARBA" id="ARBA00023136"/>
    </source>
</evidence>
<accession>A0ABV7J2C9</accession>
<evidence type="ECO:0000313" key="9">
    <source>
        <dbReference type="EMBL" id="MFC3182885.1"/>
    </source>
</evidence>
<evidence type="ECO:0000256" key="4">
    <source>
        <dbReference type="ARBA" id="ARBA00022729"/>
    </source>
</evidence>
<dbReference type="Pfam" id="PF01547">
    <property type="entry name" value="SBP_bac_1"/>
    <property type="match status" value="1"/>
</dbReference>
<comment type="caution">
    <text evidence="9">The sequence shown here is derived from an EMBL/GenBank/DDBJ whole genome shotgun (WGS) entry which is preliminary data.</text>
</comment>
<comment type="subcellular location">
    <subcellularLocation>
        <location evidence="1">Periplasm</location>
    </subcellularLocation>
</comment>
<dbReference type="SUPFAM" id="SSF53850">
    <property type="entry name" value="Periplasmic binding protein-like II"/>
    <property type="match status" value="1"/>
</dbReference>
<evidence type="ECO:0000256" key="3">
    <source>
        <dbReference type="ARBA" id="ARBA00022475"/>
    </source>
</evidence>
<proteinExistence type="inferred from homology"/>
<evidence type="ECO:0000256" key="2">
    <source>
        <dbReference type="ARBA" id="ARBA00008520"/>
    </source>
</evidence>
<name>A0ABV7J2C9_9RHOB</name>
<dbReference type="InterPro" id="IPR050490">
    <property type="entry name" value="Bact_solute-bd_prot1"/>
</dbReference>
<keyword evidence="3" id="KW-1003">Cell membrane</keyword>
<keyword evidence="6" id="KW-0564">Palmitate</keyword>
<protein>
    <submittedName>
        <fullName evidence="9">ABC transporter substrate-binding protein</fullName>
    </submittedName>
</protein>
<keyword evidence="4 8" id="KW-0732">Signal</keyword>
<organism evidence="9 10">
    <name type="scientific">Cypionkella sinensis</name>
    <dbReference type="NCBI Taxonomy" id="1756043"/>
    <lineage>
        <taxon>Bacteria</taxon>
        <taxon>Pseudomonadati</taxon>
        <taxon>Pseudomonadota</taxon>
        <taxon>Alphaproteobacteria</taxon>
        <taxon>Rhodobacterales</taxon>
        <taxon>Paracoccaceae</taxon>
        <taxon>Cypionkella</taxon>
    </lineage>
</organism>
<reference evidence="10" key="1">
    <citation type="journal article" date="2019" name="Int. J. Syst. Evol. Microbiol.">
        <title>The Global Catalogue of Microorganisms (GCM) 10K type strain sequencing project: providing services to taxonomists for standard genome sequencing and annotation.</title>
        <authorList>
            <consortium name="The Broad Institute Genomics Platform"/>
            <consortium name="The Broad Institute Genome Sequencing Center for Infectious Disease"/>
            <person name="Wu L."/>
            <person name="Ma J."/>
        </authorList>
    </citation>
    <scope>NUCLEOTIDE SEQUENCE [LARGE SCALE GENOMIC DNA]</scope>
    <source>
        <strain evidence="10">KCTC 52039</strain>
    </source>
</reference>
<evidence type="ECO:0000256" key="6">
    <source>
        <dbReference type="ARBA" id="ARBA00023139"/>
    </source>
</evidence>
<dbReference type="RefSeq" id="WP_380074540.1">
    <property type="nucleotide sequence ID" value="NZ_JBHRTO010000002.1"/>
</dbReference>
<feature type="signal peptide" evidence="8">
    <location>
        <begin position="1"/>
        <end position="27"/>
    </location>
</feature>
<dbReference type="InterPro" id="IPR006059">
    <property type="entry name" value="SBP"/>
</dbReference>
<keyword evidence="5" id="KW-0472">Membrane</keyword>
<evidence type="ECO:0000256" key="7">
    <source>
        <dbReference type="ARBA" id="ARBA00023288"/>
    </source>
</evidence>
<dbReference type="PANTHER" id="PTHR43649:SF33">
    <property type="entry name" value="POLYGALACTURONAN_RHAMNOGALACTURONAN-BINDING PROTEIN YTCQ"/>
    <property type="match status" value="1"/>
</dbReference>
<evidence type="ECO:0000313" key="10">
    <source>
        <dbReference type="Proteomes" id="UP001595547"/>
    </source>
</evidence>
<keyword evidence="7" id="KW-0449">Lipoprotein</keyword>
<keyword evidence="10" id="KW-1185">Reference proteome</keyword>
<dbReference type="EMBL" id="JBHRTO010000002">
    <property type="protein sequence ID" value="MFC3182885.1"/>
    <property type="molecule type" value="Genomic_DNA"/>
</dbReference>
<dbReference type="PANTHER" id="PTHR43649">
    <property type="entry name" value="ARABINOSE-BINDING PROTEIN-RELATED"/>
    <property type="match status" value="1"/>
</dbReference>